<proteinExistence type="predicted"/>
<dbReference type="EMBL" id="MZGV01000024">
    <property type="protein sequence ID" value="OPJ61174.1"/>
    <property type="molecule type" value="Genomic_DNA"/>
</dbReference>
<reference evidence="1 2" key="1">
    <citation type="submission" date="2017-03" db="EMBL/GenBank/DDBJ databases">
        <title>Genome sequence of Clostridium oryzae DSM 28571.</title>
        <authorList>
            <person name="Poehlein A."/>
            <person name="Daniel R."/>
        </authorList>
    </citation>
    <scope>NUCLEOTIDE SEQUENCE [LARGE SCALE GENOMIC DNA]</scope>
    <source>
        <strain evidence="1 2">DSM 28571</strain>
    </source>
</reference>
<keyword evidence="2" id="KW-1185">Reference proteome</keyword>
<organism evidence="1 2">
    <name type="scientific">Clostridium oryzae</name>
    <dbReference type="NCBI Taxonomy" id="1450648"/>
    <lineage>
        <taxon>Bacteria</taxon>
        <taxon>Bacillati</taxon>
        <taxon>Bacillota</taxon>
        <taxon>Clostridia</taxon>
        <taxon>Eubacteriales</taxon>
        <taxon>Clostridiaceae</taxon>
        <taxon>Clostridium</taxon>
    </lineage>
</organism>
<dbReference type="AlphaFoldDB" id="A0A1V4IMV5"/>
<accession>A0A1V4IMV5</accession>
<dbReference type="Proteomes" id="UP000190080">
    <property type="component" value="Unassembled WGS sequence"/>
</dbReference>
<sequence length="47" mass="5574">MKKQDKEPIQIVVLNPEALDAAKEKVTKYCYEKYIEMKSSEKRNKNI</sequence>
<comment type="caution">
    <text evidence="1">The sequence shown here is derived from an EMBL/GenBank/DDBJ whole genome shotgun (WGS) entry which is preliminary data.</text>
</comment>
<dbReference type="RefSeq" id="WP_169911608.1">
    <property type="nucleotide sequence ID" value="NZ_MZGV01000024.1"/>
</dbReference>
<evidence type="ECO:0000313" key="2">
    <source>
        <dbReference type="Proteomes" id="UP000190080"/>
    </source>
</evidence>
<gene>
    <name evidence="1" type="ORF">CLORY_23860</name>
</gene>
<protein>
    <submittedName>
        <fullName evidence="1">Uncharacterized protein</fullName>
    </submittedName>
</protein>
<evidence type="ECO:0000313" key="1">
    <source>
        <dbReference type="EMBL" id="OPJ61174.1"/>
    </source>
</evidence>
<name>A0A1V4IMV5_9CLOT</name>
<dbReference type="STRING" id="1450648.CLORY_23860"/>